<evidence type="ECO:0000259" key="6">
    <source>
        <dbReference type="Pfam" id="PF01494"/>
    </source>
</evidence>
<comment type="similarity">
    <text evidence="1">Belongs to the paxM FAD-dependent monooxygenase family.</text>
</comment>
<evidence type="ECO:0000256" key="3">
    <source>
        <dbReference type="ARBA" id="ARBA00022827"/>
    </source>
</evidence>
<evidence type="ECO:0000256" key="1">
    <source>
        <dbReference type="ARBA" id="ARBA00007992"/>
    </source>
</evidence>
<dbReference type="GO" id="GO:0071949">
    <property type="term" value="F:FAD binding"/>
    <property type="evidence" value="ECO:0007669"/>
    <property type="project" value="InterPro"/>
</dbReference>
<dbReference type="PANTHER" id="PTHR13789:SF309">
    <property type="entry name" value="PUTATIVE (AFU_ORTHOLOGUE AFUA_6G14510)-RELATED"/>
    <property type="match status" value="1"/>
</dbReference>
<dbReference type="Proteomes" id="UP000076842">
    <property type="component" value="Unassembled WGS sequence"/>
</dbReference>
<evidence type="ECO:0000313" key="8">
    <source>
        <dbReference type="Proteomes" id="UP000076842"/>
    </source>
</evidence>
<evidence type="ECO:0000256" key="5">
    <source>
        <dbReference type="ARBA" id="ARBA00023033"/>
    </source>
</evidence>
<dbReference type="Gene3D" id="3.50.50.60">
    <property type="entry name" value="FAD/NAD(P)-binding domain"/>
    <property type="match status" value="1"/>
</dbReference>
<dbReference type="Pfam" id="PF01494">
    <property type="entry name" value="FAD_binding_3"/>
    <property type="match status" value="1"/>
</dbReference>
<gene>
    <name evidence="7" type="ORF">CALCODRAFT_103153</name>
</gene>
<dbReference type="EMBL" id="KV424079">
    <property type="protein sequence ID" value="KZT52072.1"/>
    <property type="molecule type" value="Genomic_DNA"/>
</dbReference>
<name>A0A165D4S5_9BASI</name>
<dbReference type="InterPro" id="IPR002938">
    <property type="entry name" value="FAD-bd"/>
</dbReference>
<dbReference type="OrthoDB" id="47494at2759"/>
<dbReference type="InterPro" id="IPR050493">
    <property type="entry name" value="FAD-dep_Monooxygenase_BioMet"/>
</dbReference>
<dbReference type="GO" id="GO:0004497">
    <property type="term" value="F:monooxygenase activity"/>
    <property type="evidence" value="ECO:0007669"/>
    <property type="project" value="UniProtKB-KW"/>
</dbReference>
<keyword evidence="3" id="KW-0274">FAD</keyword>
<dbReference type="PRINTS" id="PR00420">
    <property type="entry name" value="RNGMNOXGNASE"/>
</dbReference>
<accession>A0A165D4S5</accession>
<keyword evidence="5" id="KW-0503">Monooxygenase</keyword>
<sequence>MKIIIIGAGIGGPLLALLLKHKGFEPVVYERHNSIPSSGLAVSLSAQGFKVLNIMGLAEEAMSLGVQSERMVHRSQITGKVLQDVDSQSTVRKMTGWPSSITLRSKLCQWLADKMVARGIPIHWGKKFVDLKQVGEKVTANFEDGTSVEGDLLVGCDGIHSKVRDALFGPTPAEYTGLVAIGGFTPYTEELHPTRPLTTNQVSGNGCHFICMPTAEDKYFWAVSVPEEAEMLEDWRTAQPTQVSEMLGSLPASKWEGDTGKIINASESVIKFGLYLRPVPQVWHKGRVVLLGDAAHPITPFLGQGANVSTEDVYHLVRVLVQHAPLTDDSLDKAFKEYTAIRLPKATKVVEQSRRETENRKVLSDEAIKARDEMRAKGLNSDVWKLMMEMLQGPFTGESEI</sequence>
<dbReference type="InterPro" id="IPR036188">
    <property type="entry name" value="FAD/NAD-bd_sf"/>
</dbReference>
<keyword evidence="8" id="KW-1185">Reference proteome</keyword>
<dbReference type="AlphaFoldDB" id="A0A165D4S5"/>
<proteinExistence type="inferred from homology"/>
<feature type="domain" description="FAD-binding" evidence="6">
    <location>
        <begin position="2"/>
        <end position="353"/>
    </location>
</feature>
<evidence type="ECO:0000256" key="4">
    <source>
        <dbReference type="ARBA" id="ARBA00023002"/>
    </source>
</evidence>
<organism evidence="7 8">
    <name type="scientific">Calocera cornea HHB12733</name>
    <dbReference type="NCBI Taxonomy" id="1353952"/>
    <lineage>
        <taxon>Eukaryota</taxon>
        <taxon>Fungi</taxon>
        <taxon>Dikarya</taxon>
        <taxon>Basidiomycota</taxon>
        <taxon>Agaricomycotina</taxon>
        <taxon>Dacrymycetes</taxon>
        <taxon>Dacrymycetales</taxon>
        <taxon>Dacrymycetaceae</taxon>
        <taxon>Calocera</taxon>
    </lineage>
</organism>
<evidence type="ECO:0000256" key="2">
    <source>
        <dbReference type="ARBA" id="ARBA00022630"/>
    </source>
</evidence>
<dbReference type="STRING" id="1353952.A0A165D4S5"/>
<keyword evidence="2" id="KW-0285">Flavoprotein</keyword>
<keyword evidence="4" id="KW-0560">Oxidoreductase</keyword>
<reference evidence="7 8" key="1">
    <citation type="journal article" date="2016" name="Mol. Biol. Evol.">
        <title>Comparative Genomics of Early-Diverging Mushroom-Forming Fungi Provides Insights into the Origins of Lignocellulose Decay Capabilities.</title>
        <authorList>
            <person name="Nagy L.G."/>
            <person name="Riley R."/>
            <person name="Tritt A."/>
            <person name="Adam C."/>
            <person name="Daum C."/>
            <person name="Floudas D."/>
            <person name="Sun H."/>
            <person name="Yadav J.S."/>
            <person name="Pangilinan J."/>
            <person name="Larsson K.H."/>
            <person name="Matsuura K."/>
            <person name="Barry K."/>
            <person name="Labutti K."/>
            <person name="Kuo R."/>
            <person name="Ohm R.A."/>
            <person name="Bhattacharya S.S."/>
            <person name="Shirouzu T."/>
            <person name="Yoshinaga Y."/>
            <person name="Martin F.M."/>
            <person name="Grigoriev I.V."/>
            <person name="Hibbett D.S."/>
        </authorList>
    </citation>
    <scope>NUCLEOTIDE SEQUENCE [LARGE SCALE GENOMIC DNA]</scope>
    <source>
        <strain evidence="7 8">HHB12733</strain>
    </source>
</reference>
<evidence type="ECO:0000313" key="7">
    <source>
        <dbReference type="EMBL" id="KZT52072.1"/>
    </source>
</evidence>
<dbReference type="PANTHER" id="PTHR13789">
    <property type="entry name" value="MONOOXYGENASE"/>
    <property type="match status" value="1"/>
</dbReference>
<dbReference type="InParanoid" id="A0A165D4S5"/>
<protein>
    <submittedName>
        <fullName evidence="7">FAD/NAD(P)-binding domain-containing protein</fullName>
    </submittedName>
</protein>
<dbReference type="SUPFAM" id="SSF51905">
    <property type="entry name" value="FAD/NAD(P)-binding domain"/>
    <property type="match status" value="1"/>
</dbReference>